<protein>
    <submittedName>
        <fullName evidence="2">Uncharacterized protein</fullName>
    </submittedName>
</protein>
<feature type="compositionally biased region" description="Polar residues" evidence="1">
    <location>
        <begin position="1"/>
        <end position="22"/>
    </location>
</feature>
<name>A0A0H5QN92_9EUKA</name>
<organism evidence="2">
    <name type="scientific">Spongospora subterranea</name>
    <dbReference type="NCBI Taxonomy" id="70186"/>
    <lineage>
        <taxon>Eukaryota</taxon>
        <taxon>Sar</taxon>
        <taxon>Rhizaria</taxon>
        <taxon>Endomyxa</taxon>
        <taxon>Phytomyxea</taxon>
        <taxon>Plasmodiophorida</taxon>
        <taxon>Plasmodiophoridae</taxon>
        <taxon>Spongospora</taxon>
    </lineage>
</organism>
<evidence type="ECO:0000313" key="2">
    <source>
        <dbReference type="EMBL" id="CRZ02841.1"/>
    </source>
</evidence>
<feature type="non-terminal residue" evidence="2">
    <location>
        <position position="1"/>
    </location>
</feature>
<dbReference type="EMBL" id="HACM01002399">
    <property type="protein sequence ID" value="CRZ02841.1"/>
    <property type="molecule type" value="Transcribed_RNA"/>
</dbReference>
<proteinExistence type="predicted"/>
<dbReference type="AlphaFoldDB" id="A0A0H5QN92"/>
<sequence length="151" mass="17356">DQELAESQNGNHQLSNEHVNSDTSEDLEPNEIVDPTILGCFEFVDQAESPKQVIKMANCILRIQNEFSQFWDEIELQGVDEGRFDSLIREFRKSEACAQMICQLRNMGSPILNGLISIFEESDDEEDEDQYPPTDDHSLDFNHEPSLFLFI</sequence>
<accession>A0A0H5QN92</accession>
<reference evidence="2" key="1">
    <citation type="submission" date="2015-04" db="EMBL/GenBank/DDBJ databases">
        <title>The genome sequence of the plant pathogenic Rhizarian Plasmodiophora brassicae reveals insights in its biotrophic life cycle and the origin of chitin synthesis.</title>
        <authorList>
            <person name="Schwelm A."/>
            <person name="Fogelqvist J."/>
            <person name="Knaust A."/>
            <person name="Julke S."/>
            <person name="Lilja T."/>
            <person name="Dhandapani V."/>
            <person name="Bonilla-Rosso G."/>
            <person name="Karlsson M."/>
            <person name="Shevchenko A."/>
            <person name="Choi S.R."/>
            <person name="Kim H.G."/>
            <person name="Park J.Y."/>
            <person name="Lim Y.P."/>
            <person name="Ludwig-Muller J."/>
            <person name="Dixelius C."/>
        </authorList>
    </citation>
    <scope>NUCLEOTIDE SEQUENCE</scope>
    <source>
        <tissue evidence="2">Potato root galls</tissue>
    </source>
</reference>
<feature type="region of interest" description="Disordered" evidence="1">
    <location>
        <begin position="1"/>
        <end position="29"/>
    </location>
</feature>
<evidence type="ECO:0000256" key="1">
    <source>
        <dbReference type="SAM" id="MobiDB-lite"/>
    </source>
</evidence>